<feature type="transmembrane region" description="Helical" evidence="4">
    <location>
        <begin position="246"/>
        <end position="263"/>
    </location>
</feature>
<dbReference type="Proteomes" id="UP000295252">
    <property type="component" value="Chromosome IV"/>
</dbReference>
<name>A0A068V9B7_COFCA</name>
<dbReference type="PhylomeDB" id="A0A068V9B7"/>
<keyword evidence="2" id="KW-1015">Disulfide bond</keyword>
<feature type="signal peptide" evidence="5">
    <location>
        <begin position="1"/>
        <end position="20"/>
    </location>
</feature>
<dbReference type="InterPro" id="IPR018143">
    <property type="entry name" value="Folate_rcpt-like"/>
</dbReference>
<keyword evidence="1 5" id="KW-0732">Signal</keyword>
<evidence type="ECO:0000313" key="8">
    <source>
        <dbReference type="Proteomes" id="UP000295252"/>
    </source>
</evidence>
<proteinExistence type="predicted"/>
<accession>A0A068V9B7</accession>
<dbReference type="AlphaFoldDB" id="A0A068V9B7"/>
<keyword evidence="4" id="KW-1133">Transmembrane helix</keyword>
<keyword evidence="4" id="KW-0812">Transmembrane</keyword>
<reference evidence="8" key="1">
    <citation type="journal article" date="2014" name="Science">
        <title>The coffee genome provides insight into the convergent evolution of caffeine biosynthesis.</title>
        <authorList>
            <person name="Denoeud F."/>
            <person name="Carretero-Paulet L."/>
            <person name="Dereeper A."/>
            <person name="Droc G."/>
            <person name="Guyot R."/>
            <person name="Pietrella M."/>
            <person name="Zheng C."/>
            <person name="Alberti A."/>
            <person name="Anthony F."/>
            <person name="Aprea G."/>
            <person name="Aury J.M."/>
            <person name="Bento P."/>
            <person name="Bernard M."/>
            <person name="Bocs S."/>
            <person name="Campa C."/>
            <person name="Cenci A."/>
            <person name="Combes M.C."/>
            <person name="Crouzillat D."/>
            <person name="Da Silva C."/>
            <person name="Daddiego L."/>
            <person name="De Bellis F."/>
            <person name="Dussert S."/>
            <person name="Garsmeur O."/>
            <person name="Gayraud T."/>
            <person name="Guignon V."/>
            <person name="Jahn K."/>
            <person name="Jamilloux V."/>
            <person name="Joet T."/>
            <person name="Labadie K."/>
            <person name="Lan T."/>
            <person name="Leclercq J."/>
            <person name="Lepelley M."/>
            <person name="Leroy T."/>
            <person name="Li L.T."/>
            <person name="Librado P."/>
            <person name="Lopez L."/>
            <person name="Munoz A."/>
            <person name="Noel B."/>
            <person name="Pallavicini A."/>
            <person name="Perrotta G."/>
            <person name="Poncet V."/>
            <person name="Pot D."/>
            <person name="Priyono X."/>
            <person name="Rigoreau M."/>
            <person name="Rouard M."/>
            <person name="Rozas J."/>
            <person name="Tranchant-Dubreuil C."/>
            <person name="VanBuren R."/>
            <person name="Zhang Q."/>
            <person name="Andrade A.C."/>
            <person name="Argout X."/>
            <person name="Bertrand B."/>
            <person name="de Kochko A."/>
            <person name="Graziosi G."/>
            <person name="Henry R.J."/>
            <person name="Jayarama X."/>
            <person name="Ming R."/>
            <person name="Nagai C."/>
            <person name="Rounsley S."/>
            <person name="Sankoff D."/>
            <person name="Giuliano G."/>
            <person name="Albert V.A."/>
            <person name="Wincker P."/>
            <person name="Lashermes P."/>
        </authorList>
    </citation>
    <scope>NUCLEOTIDE SEQUENCE [LARGE SCALE GENOMIC DNA]</scope>
    <source>
        <strain evidence="8">cv. DH200-94</strain>
    </source>
</reference>
<dbReference type="PANTHER" id="PTHR37390">
    <property type="entry name" value="OS02G0592500 PROTEIN"/>
    <property type="match status" value="1"/>
</dbReference>
<dbReference type="EMBL" id="HG739232">
    <property type="protein sequence ID" value="CDP17201.1"/>
    <property type="molecule type" value="Genomic_DNA"/>
</dbReference>
<dbReference type="OrthoDB" id="498177at2759"/>
<evidence type="ECO:0000259" key="6">
    <source>
        <dbReference type="Pfam" id="PF03024"/>
    </source>
</evidence>
<dbReference type="Pfam" id="PF03024">
    <property type="entry name" value="Folate_rec"/>
    <property type="match status" value="1"/>
</dbReference>
<protein>
    <recommendedName>
        <fullName evidence="6">Folate receptor-like domain-containing protein</fullName>
    </recommendedName>
</protein>
<feature type="region of interest" description="Disordered" evidence="3">
    <location>
        <begin position="270"/>
        <end position="302"/>
    </location>
</feature>
<sequence length="302" mass="33193">MRWESHRCILLLILTTSTINLPFSRVFAASATTNTEKTSGVCVSPGGRFPPFLDEGKPPRKVSKGHRDLTLCRVFRHNTCCDVTQTHPAFLSIRKLASAGEASQECLHLWELLECSICDPRVGVQPGPPVICVSFCDRVYQACSDAYLSVDAKTQVLAPCGLKDFVCGRASEWISNGTDLCRAAGFSVKPSDDPQELSCYGGKASLDYVADLWKASESRVPQETEGLWSLEDFRQWVEAMPFSEKVSWAVGGMVLTAGLIFASQRKSRSQRQKHAALQRTARKLGTKMNSTSPPGRGNKKTT</sequence>
<evidence type="ECO:0000256" key="3">
    <source>
        <dbReference type="SAM" id="MobiDB-lite"/>
    </source>
</evidence>
<feature type="chain" id="PRO_5001655695" description="Folate receptor-like domain-containing protein" evidence="5">
    <location>
        <begin position="21"/>
        <end position="302"/>
    </location>
</feature>
<feature type="compositionally biased region" description="Basic residues" evidence="3">
    <location>
        <begin position="270"/>
        <end position="285"/>
    </location>
</feature>
<dbReference type="InterPro" id="IPR053305">
    <property type="entry name" value="Folate-binding_rcpt-like"/>
</dbReference>
<dbReference type="PANTHER" id="PTHR37390:SF1">
    <property type="entry name" value="FOLATE-BINDING PROTEIN 1"/>
    <property type="match status" value="1"/>
</dbReference>
<evidence type="ECO:0000256" key="4">
    <source>
        <dbReference type="SAM" id="Phobius"/>
    </source>
</evidence>
<evidence type="ECO:0000256" key="1">
    <source>
        <dbReference type="ARBA" id="ARBA00022729"/>
    </source>
</evidence>
<evidence type="ECO:0000313" key="7">
    <source>
        <dbReference type="EMBL" id="CDP17201.1"/>
    </source>
</evidence>
<organism evidence="7 8">
    <name type="scientific">Coffea canephora</name>
    <name type="common">Robusta coffee</name>
    <dbReference type="NCBI Taxonomy" id="49390"/>
    <lineage>
        <taxon>Eukaryota</taxon>
        <taxon>Viridiplantae</taxon>
        <taxon>Streptophyta</taxon>
        <taxon>Embryophyta</taxon>
        <taxon>Tracheophyta</taxon>
        <taxon>Spermatophyta</taxon>
        <taxon>Magnoliopsida</taxon>
        <taxon>eudicotyledons</taxon>
        <taxon>Gunneridae</taxon>
        <taxon>Pentapetalae</taxon>
        <taxon>asterids</taxon>
        <taxon>lamiids</taxon>
        <taxon>Gentianales</taxon>
        <taxon>Rubiaceae</taxon>
        <taxon>Ixoroideae</taxon>
        <taxon>Gardenieae complex</taxon>
        <taxon>Bertiereae - Coffeeae clade</taxon>
        <taxon>Coffeeae</taxon>
        <taxon>Coffea</taxon>
    </lineage>
</organism>
<dbReference type="Gramene" id="CDP17201">
    <property type="protein sequence ID" value="CDP17201"/>
    <property type="gene ID" value="GSCOC_T00000670001"/>
</dbReference>
<dbReference type="OMA" id="EANPECL"/>
<dbReference type="InParanoid" id="A0A068V9B7"/>
<feature type="domain" description="Folate receptor-like" evidence="6">
    <location>
        <begin position="60"/>
        <end position="194"/>
    </location>
</feature>
<dbReference type="STRING" id="49390.A0A068V9B7"/>
<gene>
    <name evidence="7" type="ORF">GSCOC_T00000670001</name>
</gene>
<keyword evidence="8" id="KW-1185">Reference proteome</keyword>
<evidence type="ECO:0000256" key="2">
    <source>
        <dbReference type="ARBA" id="ARBA00023157"/>
    </source>
</evidence>
<evidence type="ECO:0000256" key="5">
    <source>
        <dbReference type="SAM" id="SignalP"/>
    </source>
</evidence>
<keyword evidence="4" id="KW-0472">Membrane</keyword>